<evidence type="ECO:0000313" key="2">
    <source>
        <dbReference type="EMBL" id="EYC16903.1"/>
    </source>
</evidence>
<proteinExistence type="predicted"/>
<gene>
    <name evidence="2" type="primary">Acey_s0032.g2558</name>
    <name evidence="2" type="synonym">Acey-K02F2.5</name>
    <name evidence="2" type="ORF">Y032_0032g2558</name>
</gene>
<keyword evidence="1" id="KW-0732">Signal</keyword>
<name>A0A016UQX3_9BILA</name>
<feature type="signal peptide" evidence="1">
    <location>
        <begin position="1"/>
        <end position="22"/>
    </location>
</feature>
<sequence>MPPLPQALLAVALLSTAVVVSAAPATSGKVAPSKASSLKAQVKSLSEKKRLRRGKRQVVFDDVIEDDDDATEKAIIRQQLSQLSDSELDALASIVRQEMDRYAGPEFVAVPQYEIIEIPDEYLEEAAVMEPFPRDRRSIPSDWAAAAAAAAAEEEMSEPEYIVVPEEAVIEALEEEQDEQELRDRIAEIAQILNERATRRSRLL</sequence>
<comment type="caution">
    <text evidence="2">The sequence shown here is derived from an EMBL/GenBank/DDBJ whole genome shotgun (WGS) entry which is preliminary data.</text>
</comment>
<keyword evidence="3" id="KW-1185">Reference proteome</keyword>
<dbReference type="EMBL" id="JARK01001368">
    <property type="protein sequence ID" value="EYC16903.1"/>
    <property type="molecule type" value="Genomic_DNA"/>
</dbReference>
<feature type="chain" id="PRO_5001489636" evidence="1">
    <location>
        <begin position="23"/>
        <end position="204"/>
    </location>
</feature>
<dbReference type="Proteomes" id="UP000024635">
    <property type="component" value="Unassembled WGS sequence"/>
</dbReference>
<dbReference type="OrthoDB" id="5850536at2759"/>
<dbReference type="AlphaFoldDB" id="A0A016UQX3"/>
<evidence type="ECO:0000313" key="3">
    <source>
        <dbReference type="Proteomes" id="UP000024635"/>
    </source>
</evidence>
<reference evidence="3" key="1">
    <citation type="journal article" date="2015" name="Nat. Genet.">
        <title>The genome and transcriptome of the zoonotic hookworm Ancylostoma ceylanicum identify infection-specific gene families.</title>
        <authorList>
            <person name="Schwarz E.M."/>
            <person name="Hu Y."/>
            <person name="Antoshechkin I."/>
            <person name="Miller M.M."/>
            <person name="Sternberg P.W."/>
            <person name="Aroian R.V."/>
        </authorList>
    </citation>
    <scope>NUCLEOTIDE SEQUENCE</scope>
    <source>
        <strain evidence="3">HY135</strain>
    </source>
</reference>
<accession>A0A016UQX3</accession>
<organism evidence="2 3">
    <name type="scientific">Ancylostoma ceylanicum</name>
    <dbReference type="NCBI Taxonomy" id="53326"/>
    <lineage>
        <taxon>Eukaryota</taxon>
        <taxon>Metazoa</taxon>
        <taxon>Ecdysozoa</taxon>
        <taxon>Nematoda</taxon>
        <taxon>Chromadorea</taxon>
        <taxon>Rhabditida</taxon>
        <taxon>Rhabditina</taxon>
        <taxon>Rhabditomorpha</taxon>
        <taxon>Strongyloidea</taxon>
        <taxon>Ancylostomatidae</taxon>
        <taxon>Ancylostomatinae</taxon>
        <taxon>Ancylostoma</taxon>
    </lineage>
</organism>
<evidence type="ECO:0000256" key="1">
    <source>
        <dbReference type="SAM" id="SignalP"/>
    </source>
</evidence>
<protein>
    <submittedName>
        <fullName evidence="2">Uncharacterized protein</fullName>
    </submittedName>
</protein>